<gene>
    <name evidence="1" type="ORF">CJJ18_03645</name>
</gene>
<proteinExistence type="predicted"/>
<dbReference type="Proteomes" id="UP000792865">
    <property type="component" value="Chromosome"/>
</dbReference>
<reference evidence="1" key="1">
    <citation type="submission" date="2017-08" db="EMBL/GenBank/DDBJ databases">
        <title>Genome sequence of Candidatus Hamiltonella defensa from Acyrthosiphon pisum strain MI47.</title>
        <authorList>
            <person name="Patel V.A."/>
            <person name="Chevignon G."/>
            <person name="Russell J.A."/>
            <person name="Oliver K.M."/>
        </authorList>
    </citation>
    <scope>NUCLEOTIDE SEQUENCE</scope>
    <source>
        <strain evidence="1">MI47</strain>
    </source>
</reference>
<name>A0AAC9VHW0_9ENTR</name>
<accession>A0AAC9VHW0</accession>
<evidence type="ECO:0000313" key="2">
    <source>
        <dbReference type="Proteomes" id="UP000792865"/>
    </source>
</evidence>
<protein>
    <submittedName>
        <fullName evidence="1">Uncharacterized protein</fullName>
    </submittedName>
</protein>
<sequence>MNKSYLFISIFLLMIHIKLQAKDILTPLPSNQPSQESSVIRDDLKIIPMSDIIHAENAKIRWGRCKKLFIIGC</sequence>
<dbReference type="EMBL" id="CP022932">
    <property type="protein sequence ID" value="ASV33308.1"/>
    <property type="molecule type" value="Genomic_DNA"/>
</dbReference>
<evidence type="ECO:0000313" key="1">
    <source>
        <dbReference type="EMBL" id="ASV33308.1"/>
    </source>
</evidence>
<organism evidence="1 2">
    <name type="scientific">Candidatus Williamhamiltonella defendens</name>
    <dbReference type="NCBI Taxonomy" id="138072"/>
    <lineage>
        <taxon>Bacteria</taxon>
        <taxon>Pseudomonadati</taxon>
        <taxon>Pseudomonadota</taxon>
        <taxon>Gammaproteobacteria</taxon>
        <taxon>Enterobacterales</taxon>
        <taxon>Enterobacteriaceae</taxon>
        <taxon>aphid secondary symbionts</taxon>
        <taxon>Candidatus Williamhamiltonella</taxon>
    </lineage>
</organism>
<dbReference type="AlphaFoldDB" id="A0AAC9VHW0"/>